<reference evidence="4 5" key="1">
    <citation type="submission" date="2018-07" db="EMBL/GenBank/DDBJ databases">
        <title>High-quality-draft genome sequence of Gaiella occulta.</title>
        <authorList>
            <person name="Severino R."/>
            <person name="Froufe H.J.C."/>
            <person name="Rainey F.A."/>
            <person name="Barroso C."/>
            <person name="Albuquerque L."/>
            <person name="Lobo-Da-Cunha A."/>
            <person name="Da Costa M.S."/>
            <person name="Egas C."/>
        </authorList>
    </citation>
    <scope>NUCLEOTIDE SEQUENCE [LARGE SCALE GENOMIC DNA]</scope>
    <source>
        <strain evidence="4 5">F2-233</strain>
    </source>
</reference>
<gene>
    <name evidence="4" type="ORF">Gocc_0648</name>
</gene>
<keyword evidence="5" id="KW-1185">Reference proteome</keyword>
<dbReference type="InterPro" id="IPR043130">
    <property type="entry name" value="CDP-OH_PTrfase_TM_dom"/>
</dbReference>
<comment type="caution">
    <text evidence="4">The sequence shown here is derived from an EMBL/GenBank/DDBJ whole genome shotgun (WGS) entry which is preliminary data.</text>
</comment>
<dbReference type="GO" id="GO:0016780">
    <property type="term" value="F:phosphotransferase activity, for other substituted phosphate groups"/>
    <property type="evidence" value="ECO:0007669"/>
    <property type="project" value="InterPro"/>
</dbReference>
<accession>A0A7M2Z232</accession>
<dbReference type="PROSITE" id="PS00379">
    <property type="entry name" value="CDP_ALCOHOL_P_TRANSF"/>
    <property type="match status" value="1"/>
</dbReference>
<feature type="transmembrane region" description="Helical" evidence="3">
    <location>
        <begin position="189"/>
        <end position="212"/>
    </location>
</feature>
<evidence type="ECO:0000313" key="4">
    <source>
        <dbReference type="EMBL" id="RDI76229.1"/>
    </source>
</evidence>
<reference evidence="5" key="2">
    <citation type="journal article" date="2019" name="MicrobiologyOpen">
        <title>High-quality draft genome sequence of Gaiella occulta isolated from a 150 meter deep mineral water borehole and comparison with the genome sequences of other deep-branching lineages of the phylum Actinobacteria.</title>
        <authorList>
            <person name="Severino R."/>
            <person name="Froufe H.J.C."/>
            <person name="Barroso C."/>
            <person name="Albuquerque L."/>
            <person name="Lobo-da-Cunha A."/>
            <person name="da Costa M.S."/>
            <person name="Egas C."/>
        </authorList>
    </citation>
    <scope>NUCLEOTIDE SEQUENCE [LARGE SCALE GENOMIC DNA]</scope>
    <source>
        <strain evidence="5">F2-233</strain>
    </source>
</reference>
<keyword evidence="3" id="KW-1133">Transmembrane helix</keyword>
<evidence type="ECO:0000313" key="5">
    <source>
        <dbReference type="Proteomes" id="UP000254134"/>
    </source>
</evidence>
<evidence type="ECO:0000256" key="2">
    <source>
        <dbReference type="RuleBase" id="RU003750"/>
    </source>
</evidence>
<dbReference type="GO" id="GO:0008654">
    <property type="term" value="P:phospholipid biosynthetic process"/>
    <property type="evidence" value="ECO:0007669"/>
    <property type="project" value="InterPro"/>
</dbReference>
<dbReference type="InterPro" id="IPR048254">
    <property type="entry name" value="CDP_ALCOHOL_P_TRANSF_CS"/>
</dbReference>
<dbReference type="Gene3D" id="1.20.120.1760">
    <property type="match status" value="1"/>
</dbReference>
<name>A0A7M2Z232_9ACTN</name>
<dbReference type="AlphaFoldDB" id="A0A7M2Z232"/>
<evidence type="ECO:0000256" key="3">
    <source>
        <dbReference type="SAM" id="Phobius"/>
    </source>
</evidence>
<dbReference type="InterPro" id="IPR000462">
    <property type="entry name" value="CDP-OH_P_trans"/>
</dbReference>
<keyword evidence="3" id="KW-0472">Membrane</keyword>
<organism evidence="4 5">
    <name type="scientific">Gaiella occulta</name>
    <dbReference type="NCBI Taxonomy" id="1002870"/>
    <lineage>
        <taxon>Bacteria</taxon>
        <taxon>Bacillati</taxon>
        <taxon>Actinomycetota</taxon>
        <taxon>Thermoleophilia</taxon>
        <taxon>Gaiellales</taxon>
        <taxon>Gaiellaceae</taxon>
        <taxon>Gaiella</taxon>
    </lineage>
</organism>
<protein>
    <submittedName>
        <fullName evidence="4">CDP-alcohol phosphatidyltransferase</fullName>
    </submittedName>
</protein>
<feature type="transmembrane region" description="Helical" evidence="3">
    <location>
        <begin position="218"/>
        <end position="235"/>
    </location>
</feature>
<dbReference type="GO" id="GO:0016020">
    <property type="term" value="C:membrane"/>
    <property type="evidence" value="ECO:0007669"/>
    <property type="project" value="InterPro"/>
</dbReference>
<proteinExistence type="inferred from homology"/>
<dbReference type="EMBL" id="QQZY01000001">
    <property type="protein sequence ID" value="RDI76229.1"/>
    <property type="molecule type" value="Genomic_DNA"/>
</dbReference>
<evidence type="ECO:0000256" key="1">
    <source>
        <dbReference type="ARBA" id="ARBA00022679"/>
    </source>
</evidence>
<dbReference type="Pfam" id="PF01066">
    <property type="entry name" value="CDP-OH_P_transf"/>
    <property type="match status" value="1"/>
</dbReference>
<keyword evidence="3" id="KW-0812">Transmembrane</keyword>
<feature type="transmembrane region" description="Helical" evidence="3">
    <location>
        <begin position="105"/>
        <end position="125"/>
    </location>
</feature>
<dbReference type="Proteomes" id="UP000254134">
    <property type="component" value="Unassembled WGS sequence"/>
</dbReference>
<sequence length="259" mass="27334">MLCELAFRPLAHLVVLVLAPLRVPPPAVVLGATGVGLFAALELARGQLLLAALLLQAKTVLDNADGQLARLTGRVSVLGRYLDAESDLLVNAALFAALGSVTGRWVIAALAFVLVTLVLGVNFNVERLYRRERGDATDPMPPARGFARILERVYGVVYAPQDRLLERFVEWRLGRAGADPARRLAYHDAWTVGVVANFGLSSQLAAIGLCLAVGSPAATFWLAAGCGVALVALAGRRELLLRGVAPAAEGRPCTEPAAS</sequence>
<comment type="similarity">
    <text evidence="2">Belongs to the CDP-alcohol phosphatidyltransferase class-I family.</text>
</comment>
<keyword evidence="1 2" id="KW-0808">Transferase</keyword>